<proteinExistence type="predicted"/>
<keyword evidence="1" id="KW-0472">Membrane</keyword>
<dbReference type="InterPro" id="IPR002225">
    <property type="entry name" value="3Beta_OHSteriod_DH/Estase"/>
</dbReference>
<feature type="transmembrane region" description="Helical" evidence="1">
    <location>
        <begin position="78"/>
        <end position="101"/>
    </location>
</feature>
<sequence length="115" mass="13124">MMQIGSNDKMFEFVYVISAASTHILVTRALVLTVQGADGESYFVTDVSPQPFFDFFRKCYAAVGHPVAPEEVKALPFWLVRIMASVGEWAYWIFMVGMVNLKLRKQKIEHLDSRC</sequence>
<gene>
    <name evidence="3" type="ORF">K469DRAFT_301053</name>
</gene>
<keyword evidence="4" id="KW-1185">Reference proteome</keyword>
<feature type="transmembrane region" description="Helical" evidence="1">
    <location>
        <begin position="12"/>
        <end position="31"/>
    </location>
</feature>
<accession>A0A6A6DPF4</accession>
<organism evidence="3 4">
    <name type="scientific">Zopfia rhizophila CBS 207.26</name>
    <dbReference type="NCBI Taxonomy" id="1314779"/>
    <lineage>
        <taxon>Eukaryota</taxon>
        <taxon>Fungi</taxon>
        <taxon>Dikarya</taxon>
        <taxon>Ascomycota</taxon>
        <taxon>Pezizomycotina</taxon>
        <taxon>Dothideomycetes</taxon>
        <taxon>Dothideomycetes incertae sedis</taxon>
        <taxon>Zopfiaceae</taxon>
        <taxon>Zopfia</taxon>
    </lineage>
</organism>
<evidence type="ECO:0000259" key="2">
    <source>
        <dbReference type="Pfam" id="PF01073"/>
    </source>
</evidence>
<keyword evidence="1" id="KW-0812">Transmembrane</keyword>
<keyword evidence="1" id="KW-1133">Transmembrane helix</keyword>
<evidence type="ECO:0000313" key="4">
    <source>
        <dbReference type="Proteomes" id="UP000800200"/>
    </source>
</evidence>
<protein>
    <recommendedName>
        <fullName evidence="2">3-beta hydroxysteroid dehydrogenase/isomerase domain-containing protein</fullName>
    </recommendedName>
</protein>
<evidence type="ECO:0000256" key="1">
    <source>
        <dbReference type="SAM" id="Phobius"/>
    </source>
</evidence>
<dbReference type="Pfam" id="PF01073">
    <property type="entry name" value="3Beta_HSD"/>
    <property type="match status" value="1"/>
</dbReference>
<dbReference type="GO" id="GO:0016616">
    <property type="term" value="F:oxidoreductase activity, acting on the CH-OH group of donors, NAD or NADP as acceptor"/>
    <property type="evidence" value="ECO:0007669"/>
    <property type="project" value="InterPro"/>
</dbReference>
<dbReference type="GO" id="GO:0006694">
    <property type="term" value="P:steroid biosynthetic process"/>
    <property type="evidence" value="ECO:0007669"/>
    <property type="project" value="InterPro"/>
</dbReference>
<feature type="domain" description="3-beta hydroxysteroid dehydrogenase/isomerase" evidence="2">
    <location>
        <begin position="1"/>
        <end position="66"/>
    </location>
</feature>
<dbReference type="AlphaFoldDB" id="A0A6A6DPF4"/>
<reference evidence="3" key="1">
    <citation type="journal article" date="2020" name="Stud. Mycol.">
        <title>101 Dothideomycetes genomes: a test case for predicting lifestyles and emergence of pathogens.</title>
        <authorList>
            <person name="Haridas S."/>
            <person name="Albert R."/>
            <person name="Binder M."/>
            <person name="Bloem J."/>
            <person name="Labutti K."/>
            <person name="Salamov A."/>
            <person name="Andreopoulos B."/>
            <person name="Baker S."/>
            <person name="Barry K."/>
            <person name="Bills G."/>
            <person name="Bluhm B."/>
            <person name="Cannon C."/>
            <person name="Castanera R."/>
            <person name="Culley D."/>
            <person name="Daum C."/>
            <person name="Ezra D."/>
            <person name="Gonzalez J."/>
            <person name="Henrissat B."/>
            <person name="Kuo A."/>
            <person name="Liang C."/>
            <person name="Lipzen A."/>
            <person name="Lutzoni F."/>
            <person name="Magnuson J."/>
            <person name="Mondo S."/>
            <person name="Nolan M."/>
            <person name="Ohm R."/>
            <person name="Pangilinan J."/>
            <person name="Park H.-J."/>
            <person name="Ramirez L."/>
            <person name="Alfaro M."/>
            <person name="Sun H."/>
            <person name="Tritt A."/>
            <person name="Yoshinaga Y."/>
            <person name="Zwiers L.-H."/>
            <person name="Turgeon B."/>
            <person name="Goodwin S."/>
            <person name="Spatafora J."/>
            <person name="Crous P."/>
            <person name="Grigoriev I."/>
        </authorList>
    </citation>
    <scope>NUCLEOTIDE SEQUENCE</scope>
    <source>
        <strain evidence="3">CBS 207.26</strain>
    </source>
</reference>
<evidence type="ECO:0000313" key="3">
    <source>
        <dbReference type="EMBL" id="KAF2179526.1"/>
    </source>
</evidence>
<dbReference type="Proteomes" id="UP000800200">
    <property type="component" value="Unassembled WGS sequence"/>
</dbReference>
<name>A0A6A6DPF4_9PEZI</name>
<dbReference type="OrthoDB" id="10058185at2759"/>
<dbReference type="EMBL" id="ML994666">
    <property type="protein sequence ID" value="KAF2179526.1"/>
    <property type="molecule type" value="Genomic_DNA"/>
</dbReference>